<dbReference type="Gene3D" id="1.10.10.10">
    <property type="entry name" value="Winged helix-like DNA-binding domain superfamily/Winged helix DNA-binding domain"/>
    <property type="match status" value="1"/>
</dbReference>
<proteinExistence type="predicted"/>
<protein>
    <submittedName>
        <fullName evidence="4">Tetratricopeptide repeat protein</fullName>
    </submittedName>
</protein>
<dbReference type="SMART" id="SM00421">
    <property type="entry name" value="HTH_LUXR"/>
    <property type="match status" value="1"/>
</dbReference>
<dbReference type="GO" id="GO:0004016">
    <property type="term" value="F:adenylate cyclase activity"/>
    <property type="evidence" value="ECO:0007669"/>
    <property type="project" value="TreeGrafter"/>
</dbReference>
<organism evidence="4 5">
    <name type="scientific">Actinocrispum wychmicini</name>
    <dbReference type="NCBI Taxonomy" id="1213861"/>
    <lineage>
        <taxon>Bacteria</taxon>
        <taxon>Bacillati</taxon>
        <taxon>Actinomycetota</taxon>
        <taxon>Actinomycetes</taxon>
        <taxon>Pseudonocardiales</taxon>
        <taxon>Pseudonocardiaceae</taxon>
        <taxon>Actinocrispum</taxon>
    </lineage>
</organism>
<reference evidence="4 5" key="1">
    <citation type="submission" date="2019-03" db="EMBL/GenBank/DDBJ databases">
        <title>Genomic Encyclopedia of Type Strains, Phase IV (KMG-IV): sequencing the most valuable type-strain genomes for metagenomic binning, comparative biology and taxonomic classification.</title>
        <authorList>
            <person name="Goeker M."/>
        </authorList>
    </citation>
    <scope>NUCLEOTIDE SEQUENCE [LARGE SCALE GENOMIC DNA]</scope>
    <source>
        <strain evidence="4 5">DSM 45934</strain>
    </source>
</reference>
<dbReference type="Proteomes" id="UP000295680">
    <property type="component" value="Unassembled WGS sequence"/>
</dbReference>
<dbReference type="Gene3D" id="3.40.50.300">
    <property type="entry name" value="P-loop containing nucleotide triphosphate hydrolases"/>
    <property type="match status" value="1"/>
</dbReference>
<dbReference type="SUPFAM" id="SSF48452">
    <property type="entry name" value="TPR-like"/>
    <property type="match status" value="1"/>
</dbReference>
<keyword evidence="2" id="KW-0067">ATP-binding</keyword>
<dbReference type="PROSITE" id="PS50043">
    <property type="entry name" value="HTH_LUXR_2"/>
    <property type="match status" value="1"/>
</dbReference>
<dbReference type="InterPro" id="IPR016032">
    <property type="entry name" value="Sig_transdc_resp-reg_C-effctor"/>
</dbReference>
<dbReference type="InterPro" id="IPR041656">
    <property type="entry name" value="TPR_5"/>
</dbReference>
<dbReference type="InterPro" id="IPR011990">
    <property type="entry name" value="TPR-like_helical_dom_sf"/>
</dbReference>
<dbReference type="GO" id="GO:0005524">
    <property type="term" value="F:ATP binding"/>
    <property type="evidence" value="ECO:0007669"/>
    <property type="project" value="UniProtKB-KW"/>
</dbReference>
<feature type="domain" description="HTH luxR-type" evidence="3">
    <location>
        <begin position="864"/>
        <end position="929"/>
    </location>
</feature>
<dbReference type="PRINTS" id="PR00038">
    <property type="entry name" value="HTHLUXR"/>
</dbReference>
<dbReference type="PROSITE" id="PS00622">
    <property type="entry name" value="HTH_LUXR_1"/>
    <property type="match status" value="1"/>
</dbReference>
<dbReference type="OrthoDB" id="8482304at2"/>
<dbReference type="SUPFAM" id="SSF46894">
    <property type="entry name" value="C-terminal effector domain of the bipartite response regulators"/>
    <property type="match status" value="1"/>
</dbReference>
<evidence type="ECO:0000256" key="1">
    <source>
        <dbReference type="ARBA" id="ARBA00022741"/>
    </source>
</evidence>
<dbReference type="SUPFAM" id="SSF52540">
    <property type="entry name" value="P-loop containing nucleoside triphosphate hydrolases"/>
    <property type="match status" value="1"/>
</dbReference>
<dbReference type="Pfam" id="PF13191">
    <property type="entry name" value="AAA_16"/>
    <property type="match status" value="1"/>
</dbReference>
<keyword evidence="5" id="KW-1185">Reference proteome</keyword>
<dbReference type="GO" id="GO:0003677">
    <property type="term" value="F:DNA binding"/>
    <property type="evidence" value="ECO:0007669"/>
    <property type="project" value="InterPro"/>
</dbReference>
<dbReference type="Gene3D" id="1.25.40.10">
    <property type="entry name" value="Tetratricopeptide repeat domain"/>
    <property type="match status" value="1"/>
</dbReference>
<dbReference type="RefSeq" id="WP_132124392.1">
    <property type="nucleotide sequence ID" value="NZ_SLWS01000012.1"/>
</dbReference>
<evidence type="ECO:0000313" key="5">
    <source>
        <dbReference type="Proteomes" id="UP000295680"/>
    </source>
</evidence>
<dbReference type="PANTHER" id="PTHR16305">
    <property type="entry name" value="TESTICULAR SOLUBLE ADENYLYL CYCLASE"/>
    <property type="match status" value="1"/>
</dbReference>
<dbReference type="CDD" id="cd06170">
    <property type="entry name" value="LuxR_C_like"/>
    <property type="match status" value="1"/>
</dbReference>
<evidence type="ECO:0000313" key="4">
    <source>
        <dbReference type="EMBL" id="TCO52461.1"/>
    </source>
</evidence>
<dbReference type="InterPro" id="IPR000792">
    <property type="entry name" value="Tscrpt_reg_LuxR_C"/>
</dbReference>
<evidence type="ECO:0000256" key="2">
    <source>
        <dbReference type="ARBA" id="ARBA00022840"/>
    </source>
</evidence>
<keyword evidence="1" id="KW-0547">Nucleotide-binding</keyword>
<evidence type="ECO:0000259" key="3">
    <source>
        <dbReference type="PROSITE" id="PS50043"/>
    </source>
</evidence>
<dbReference type="Pfam" id="PF00196">
    <property type="entry name" value="GerE"/>
    <property type="match status" value="1"/>
</dbReference>
<name>A0A4R2J2D0_9PSEU</name>
<comment type="caution">
    <text evidence="4">The sequence shown here is derived from an EMBL/GenBank/DDBJ whole genome shotgun (WGS) entry which is preliminary data.</text>
</comment>
<dbReference type="PANTHER" id="PTHR16305:SF35">
    <property type="entry name" value="TRANSCRIPTIONAL ACTIVATOR DOMAIN"/>
    <property type="match status" value="1"/>
</dbReference>
<dbReference type="InterPro" id="IPR041664">
    <property type="entry name" value="AAA_16"/>
</dbReference>
<dbReference type="EMBL" id="SLWS01000012">
    <property type="protein sequence ID" value="TCO52461.1"/>
    <property type="molecule type" value="Genomic_DNA"/>
</dbReference>
<dbReference type="InterPro" id="IPR036388">
    <property type="entry name" value="WH-like_DNA-bd_sf"/>
</dbReference>
<accession>A0A4R2J2D0</accession>
<dbReference type="GO" id="GO:0006355">
    <property type="term" value="P:regulation of DNA-templated transcription"/>
    <property type="evidence" value="ECO:0007669"/>
    <property type="project" value="InterPro"/>
</dbReference>
<dbReference type="Pfam" id="PF12688">
    <property type="entry name" value="TPR_5"/>
    <property type="match status" value="1"/>
</dbReference>
<dbReference type="InterPro" id="IPR027417">
    <property type="entry name" value="P-loop_NTPase"/>
</dbReference>
<dbReference type="AlphaFoldDB" id="A0A4R2J2D0"/>
<sequence>MARSGSVSLIGRDPELGRLVGWLRDLRTGRGHAILVEGEPGIGKSILVKTACAETTFPVFWGCGDELGQDIPLVPLLDGLRVHSVNEPRVNEPRPTESSAGTDARRDTIARLMRGEVQIAPGMDVSTAVAEHLLALLEELCAAGPVVLVVDDLQWADRHTIALCGRLARLVRQLPLLFIGITRPVPRQADLVALRRSMPSRMRLTRLGDADVLKLVTVLAGGTPSDRLLRLSTGAAGNPLYVTELVGSLARGGRLFVTESGMVETTTGRTPRSLSAAIAERLGFLPEPVLDVLRTAALLGADFSVQDLAIVSGQATATLIPSIEEARAAGILTESADGMAFRHPLIRMALYEQLPVSVRAAWHAEAGRALAAAGASVDRVARQLLPAGDAGAEWMAQWLVDAAPTLVGHAPKVAVELLRRALATGPHDELSWRLADALYQTGEPAEAELVASRALLGAPPPDLFVELHRIMAQCRSLAGKSVEALPALKDALDTPGLTTAHRARLLVLTARTHRALGQVDDAEALATAALEQTDDRFATGWALHVLTLVAMMRGAMVEALPLFERALAVSAGDPELTDLRLLLRINQAVTFGDLDRYAEAVAAVGQVRQEAERTGSLVRLSQAQSAMGQLLLDTGGWDGALAEVDVLPNEVKDPSVVCCDRGVAAVISFHRGDPETARTNLDAAAPYESQMGQRVVWALSLARSLDAEYTGDPRAAFAELVTGLDDKADIEDLLPDAVRLAVQVGDLTMASSITARVESNVDSGPRRRAAALYCRGLLDQNPAQLLEAAAQYSTAGRPLPRAKALEAAAIAFVAVGDRTSARAAFTLAGNVYEDLAATWDIARLAAIQRSAGIRRGPRVAHRKASHGWESLTPTESTIAALVVSGMTNRQIAARLFLSPRTVGTHVSHILTKLGVGSRTDIAREAASRASG</sequence>
<dbReference type="GO" id="GO:0005737">
    <property type="term" value="C:cytoplasm"/>
    <property type="evidence" value="ECO:0007669"/>
    <property type="project" value="TreeGrafter"/>
</dbReference>
<gene>
    <name evidence="4" type="ORF">EV192_112193</name>
</gene>